<reference evidence="16 17" key="1">
    <citation type="submission" date="2020-12" db="EMBL/GenBank/DDBJ databases">
        <authorList>
            <person name="Awala S.I."/>
            <person name="Gwak J.-H."/>
            <person name="Kim S.-J."/>
            <person name="Rhee S.-K."/>
        </authorList>
    </citation>
    <scope>NUCLEOTIDE SEQUENCE [LARGE SCALE GENOMIC DNA]</scope>
    <source>
        <strain evidence="16 17">IT5</strain>
    </source>
</reference>
<evidence type="ECO:0000256" key="1">
    <source>
        <dbReference type="ARBA" id="ARBA00022478"/>
    </source>
</evidence>
<evidence type="ECO:0000256" key="3">
    <source>
        <dbReference type="ARBA" id="ARBA00022679"/>
    </source>
</evidence>
<comment type="caution">
    <text evidence="12">Lacks conserved residue(s) required for the propagation of feature annotation.</text>
</comment>
<dbReference type="PIRSF" id="PIRSF002811">
    <property type="entry name" value="DnaG"/>
    <property type="match status" value="1"/>
</dbReference>
<dbReference type="NCBIfam" id="TIGR01391">
    <property type="entry name" value="dnaG"/>
    <property type="match status" value="1"/>
</dbReference>
<evidence type="ECO:0000256" key="12">
    <source>
        <dbReference type="HAMAP-Rule" id="MF_00974"/>
    </source>
</evidence>
<dbReference type="InterPro" id="IPR036977">
    <property type="entry name" value="DNA_primase_Znf_CHC2"/>
</dbReference>
<dbReference type="PANTHER" id="PTHR30313">
    <property type="entry name" value="DNA PRIMASE"/>
    <property type="match status" value="1"/>
</dbReference>
<dbReference type="CDD" id="cd03364">
    <property type="entry name" value="TOPRIM_DnaG_primases"/>
    <property type="match status" value="1"/>
</dbReference>
<comment type="function">
    <text evidence="12 13">RNA polymerase that catalyzes the synthesis of short RNA molecules used as primers for DNA polymerase during DNA replication.</text>
</comment>
<keyword evidence="6 13" id="KW-0479">Metal-binding</keyword>
<evidence type="ECO:0000256" key="9">
    <source>
        <dbReference type="ARBA" id="ARBA00022842"/>
    </source>
</evidence>
<evidence type="ECO:0000313" key="17">
    <source>
        <dbReference type="Proteomes" id="UP000663088"/>
    </source>
</evidence>
<keyword evidence="2 12" id="KW-0639">Primosome</keyword>
<dbReference type="SMART" id="SM00493">
    <property type="entry name" value="TOPRIM"/>
    <property type="match status" value="1"/>
</dbReference>
<dbReference type="InterPro" id="IPR034151">
    <property type="entry name" value="TOPRIM_DnaG_bac"/>
</dbReference>
<dbReference type="InterPro" id="IPR050219">
    <property type="entry name" value="DnaG_primase"/>
</dbReference>
<dbReference type="EMBL" id="CP065956">
    <property type="protein sequence ID" value="QSR87129.1"/>
    <property type="molecule type" value="Genomic_DNA"/>
</dbReference>
<keyword evidence="3 12" id="KW-0808">Transferase</keyword>
<dbReference type="InterPro" id="IPR006295">
    <property type="entry name" value="DNA_primase_DnaG"/>
</dbReference>
<dbReference type="Gene3D" id="3.90.980.10">
    <property type="entry name" value="DNA primase, catalytic core, N-terminal domain"/>
    <property type="match status" value="1"/>
</dbReference>
<dbReference type="Pfam" id="PF13155">
    <property type="entry name" value="Toprim_2"/>
    <property type="match status" value="1"/>
</dbReference>
<dbReference type="InterPro" id="IPR030846">
    <property type="entry name" value="DnaG_bac"/>
</dbReference>
<accession>A0ABX7PX14</accession>
<evidence type="ECO:0000256" key="4">
    <source>
        <dbReference type="ARBA" id="ARBA00022695"/>
    </source>
</evidence>
<keyword evidence="1 12" id="KW-0240">DNA-directed RNA polymerase</keyword>
<dbReference type="Gene3D" id="3.90.580.10">
    <property type="entry name" value="Zinc finger, CHC2-type domain"/>
    <property type="match status" value="1"/>
</dbReference>
<evidence type="ECO:0000256" key="10">
    <source>
        <dbReference type="ARBA" id="ARBA00023125"/>
    </source>
</evidence>
<dbReference type="PANTHER" id="PTHR30313:SF2">
    <property type="entry name" value="DNA PRIMASE"/>
    <property type="match status" value="1"/>
</dbReference>
<keyword evidence="10 12" id="KW-0238">DNA-binding</keyword>
<evidence type="ECO:0000313" key="16">
    <source>
        <dbReference type="EMBL" id="QSR87129.1"/>
    </source>
</evidence>
<dbReference type="InterPro" id="IPR002694">
    <property type="entry name" value="Znf_CHC2"/>
</dbReference>
<evidence type="ECO:0000256" key="8">
    <source>
        <dbReference type="ARBA" id="ARBA00022833"/>
    </source>
</evidence>
<evidence type="ECO:0000256" key="5">
    <source>
        <dbReference type="ARBA" id="ARBA00022705"/>
    </source>
</evidence>
<dbReference type="Pfam" id="PF08275">
    <property type="entry name" value="DNAG_N"/>
    <property type="match status" value="1"/>
</dbReference>
<evidence type="ECO:0000256" key="6">
    <source>
        <dbReference type="ARBA" id="ARBA00022723"/>
    </source>
</evidence>
<dbReference type="InterPro" id="IPR037068">
    <property type="entry name" value="DNA_primase_core_N_sf"/>
</dbReference>
<protein>
    <recommendedName>
        <fullName evidence="12 13">DNA primase</fullName>
        <ecNumber evidence="12">2.7.7.101</ecNumber>
    </recommendedName>
</protein>
<keyword evidence="4 12" id="KW-0548">Nucleotidyltransferase</keyword>
<dbReference type="SUPFAM" id="SSF56731">
    <property type="entry name" value="DNA primase core"/>
    <property type="match status" value="1"/>
</dbReference>
<evidence type="ECO:0000256" key="11">
    <source>
        <dbReference type="ARBA" id="ARBA00023163"/>
    </source>
</evidence>
<dbReference type="Proteomes" id="UP000663088">
    <property type="component" value="Chromosome"/>
</dbReference>
<dbReference type="SMART" id="SM00400">
    <property type="entry name" value="ZnF_CHCC"/>
    <property type="match status" value="1"/>
</dbReference>
<evidence type="ECO:0000259" key="15">
    <source>
        <dbReference type="PROSITE" id="PS50880"/>
    </source>
</evidence>
<dbReference type="SUPFAM" id="SSF57783">
    <property type="entry name" value="Zinc beta-ribbon"/>
    <property type="match status" value="1"/>
</dbReference>
<evidence type="ECO:0000256" key="14">
    <source>
        <dbReference type="SAM" id="Coils"/>
    </source>
</evidence>
<sequence>MDKVDFKEFIEKVRQANDIVEVVSEYVVLKRAGSKYKSLSPFKKEKTPSFFVDPQKQLFKCFSSGYGGTVFDFIMYYEKLDFIGALKHLARRAGLSFPSSFRYEEQNESLRQKQKLWELHEAVAEYWTKILVDEPAGEPARAYLKERNIDLCIAKEFGLGYAPNSWDGLLRWASTKKGLLEMLEPAGLVVRTEHSKIYDRFRGRLMFRITDEAGKVVGFSGRLIEGEQGPKYLNSPESPIFTKGKILYGFHKAKRAIAETGKAILCEGHIDLIRLHAAGFSIAVATQGTALTDHQAGLLKRFCSEVFVAYDGDRAGEEAALRASDILLAEGLEIKIAQLPPGEDPDSLISKQGREAFEKVLKEALPYPSFVLNKACLEYSPQQAFGKSKIAEKMAGLLVKISDPIRRHTASLEVAARLGISLEIFEQKMAQLDTANKRTEELNRKEDREKQSWGEKIPPVILESLWFLMDYPQFIAHFKETFPAGVLSDIPGGELLIRLYDFEEEQKTISISSFLEILSQEQKGIVVSFMFHPLQEKPEGYTPEGHCRILQEGLFLLWRQKCLERIKIQSQSGLLSGQEISAKLKEIVDLARKLL</sequence>
<keyword evidence="5 12" id="KW-0235">DNA replication</keyword>
<keyword evidence="9" id="KW-0460">Magnesium</keyword>
<keyword evidence="17" id="KW-1185">Reference proteome</keyword>
<keyword evidence="7" id="KW-0863">Zinc-finger</keyword>
<dbReference type="Gene3D" id="3.40.1360.10">
    <property type="match status" value="1"/>
</dbReference>
<feature type="domain" description="Toprim" evidence="15">
    <location>
        <begin position="261"/>
        <end position="342"/>
    </location>
</feature>
<dbReference type="InterPro" id="IPR013264">
    <property type="entry name" value="DNAG_N"/>
</dbReference>
<keyword evidence="8 13" id="KW-0862">Zinc</keyword>
<dbReference type="HAMAP" id="MF_00974">
    <property type="entry name" value="DNA_primase_DnaG"/>
    <property type="match status" value="1"/>
</dbReference>
<comment type="similarity">
    <text evidence="12 13">Belongs to the DnaG primase family.</text>
</comment>
<evidence type="ECO:0000256" key="2">
    <source>
        <dbReference type="ARBA" id="ARBA00022515"/>
    </source>
</evidence>
<keyword evidence="14" id="KW-0175">Coiled coil</keyword>
<feature type="coiled-coil region" evidence="14">
    <location>
        <begin position="422"/>
        <end position="452"/>
    </location>
</feature>
<dbReference type="Pfam" id="PF01807">
    <property type="entry name" value="Zn_ribbon_DnaG"/>
    <property type="match status" value="1"/>
</dbReference>
<dbReference type="RefSeq" id="WP_206847580.1">
    <property type="nucleotide sequence ID" value="NZ_CP065956.1"/>
</dbReference>
<gene>
    <name evidence="12" type="primary">dnaG</name>
    <name evidence="16" type="ORF">EM20IM_01915</name>
</gene>
<name>A0ABX7PX14_9BACT</name>
<dbReference type="EC" id="2.7.7.101" evidence="12"/>
<proteinExistence type="inferred from homology"/>
<organism evidence="16 17">
    <name type="scientific">Candidatus Methylacidiphilum infernorum</name>
    <dbReference type="NCBI Taxonomy" id="511746"/>
    <lineage>
        <taxon>Bacteria</taxon>
        <taxon>Pseudomonadati</taxon>
        <taxon>Verrucomicrobiota</taxon>
        <taxon>Methylacidiphilae</taxon>
        <taxon>Methylacidiphilales</taxon>
        <taxon>Methylacidiphilaceae</taxon>
        <taxon>Methylacidiphilum (ex Ratnadevi et al. 2023)</taxon>
    </lineage>
</organism>
<comment type="subunit">
    <text evidence="12">Monomer. Interacts with DnaB.</text>
</comment>
<comment type="catalytic activity">
    <reaction evidence="12">
        <text>ssDNA + n NTP = ssDNA/pppN(pN)n-1 hybrid + (n-1) diphosphate.</text>
        <dbReference type="EC" id="2.7.7.101"/>
    </reaction>
</comment>
<comment type="cofactor">
    <cofactor evidence="13">
        <name>Zn(2+)</name>
        <dbReference type="ChEBI" id="CHEBI:29105"/>
    </cofactor>
    <text evidence="13">Binds 1 zinc ion per monomer.</text>
</comment>
<dbReference type="PROSITE" id="PS50880">
    <property type="entry name" value="TOPRIM"/>
    <property type="match status" value="1"/>
</dbReference>
<keyword evidence="11 12" id="KW-0804">Transcription</keyword>
<evidence type="ECO:0000256" key="13">
    <source>
        <dbReference type="PIRNR" id="PIRNR002811"/>
    </source>
</evidence>
<dbReference type="InterPro" id="IPR006171">
    <property type="entry name" value="TOPRIM_dom"/>
</dbReference>
<evidence type="ECO:0000256" key="7">
    <source>
        <dbReference type="ARBA" id="ARBA00022771"/>
    </source>
</evidence>